<keyword evidence="2" id="KW-1185">Reference proteome</keyword>
<reference evidence="1 2" key="1">
    <citation type="journal article" date="2015" name="Int. J. Syst. Evol. Microbiol.">
        <title>Flavisolibacter ginsenosidimutans sp. nov., with ginsenoside-converting activity isolated from soil used for cultivating ginseng.</title>
        <authorList>
            <person name="Zhao Y."/>
            <person name="Liu Q."/>
            <person name="Kang M.S."/>
            <person name="Jin F."/>
            <person name="Yu H."/>
            <person name="Im W.T."/>
        </authorList>
    </citation>
    <scope>NUCLEOTIDE SEQUENCE [LARGE SCALE GENOMIC DNA]</scope>
    <source>
        <strain evidence="1 2">Gsoil 636</strain>
    </source>
</reference>
<proteinExistence type="predicted"/>
<gene>
    <name evidence="1" type="ORF">FSB75_00170</name>
</gene>
<dbReference type="Proteomes" id="UP000321204">
    <property type="component" value="Chromosome"/>
</dbReference>
<dbReference type="AlphaFoldDB" id="A0A5B8UD82"/>
<dbReference type="InterPro" id="IPR008979">
    <property type="entry name" value="Galactose-bd-like_sf"/>
</dbReference>
<evidence type="ECO:0000313" key="2">
    <source>
        <dbReference type="Proteomes" id="UP000321204"/>
    </source>
</evidence>
<evidence type="ECO:0000313" key="1">
    <source>
        <dbReference type="EMBL" id="QEC54382.1"/>
    </source>
</evidence>
<dbReference type="SUPFAM" id="SSF49785">
    <property type="entry name" value="Galactose-binding domain-like"/>
    <property type="match status" value="1"/>
</dbReference>
<organism evidence="1 2">
    <name type="scientific">Flavisolibacter ginsenosidimutans</name>
    <dbReference type="NCBI Taxonomy" id="661481"/>
    <lineage>
        <taxon>Bacteria</taxon>
        <taxon>Pseudomonadati</taxon>
        <taxon>Bacteroidota</taxon>
        <taxon>Chitinophagia</taxon>
        <taxon>Chitinophagales</taxon>
        <taxon>Chitinophagaceae</taxon>
        <taxon>Flavisolibacter</taxon>
    </lineage>
</organism>
<name>A0A5B8UD82_9BACT</name>
<dbReference type="Gene3D" id="2.115.10.20">
    <property type="entry name" value="Glycosyl hydrolase domain, family 43"/>
    <property type="match status" value="2"/>
</dbReference>
<dbReference type="InterPro" id="IPR023296">
    <property type="entry name" value="Glyco_hydro_beta-prop_sf"/>
</dbReference>
<dbReference type="SUPFAM" id="SSF75005">
    <property type="entry name" value="Arabinanase/levansucrase/invertase"/>
    <property type="match status" value="1"/>
</dbReference>
<dbReference type="Gene3D" id="2.60.120.260">
    <property type="entry name" value="Galactose-binding domain-like"/>
    <property type="match status" value="1"/>
</dbReference>
<sequence>MRNSIHSLLSFIWLLFFLKATSQPVFTEVQQSENLLRNGDFMARDPLQRPLNWLTGAGLQTAILSSQQHHGKQPDDLSLKLQDSSQTLDLVLRSDKHVAAPNVNYRVEAWAKYSNGSQQRLLLEFWDQNNKCIAVSEATINADTSWQRYHVEKKAPDQTTHVTVSLTSAKEATGLVYWDDVSLCYDFVYSKLLPLNRRELFLDDYRIQSMNEVQRLVHPAQKSKPLIRPTEPWEGSSVYIYGTVLKDEPQGSGYRMWYTAYLDGQYYLCYATSVNGLVWKKPALNVFNFRGSTRNNICQTGGGTVVYDPDAADSNRRYKLMSVSYQDSGRKFGYGVWFSADGFRWKEYKGNPVLPYADVSNVSYDRDQKLFIATTKQRMVVSNTSVTPNKMDRAAFVSVSKDFIHWTAPDATGSSWLLAVEGDMIDDWAVRAKGGMEGQIYGMTVYPYDSIYIGMPWTFDVMNYKSGIFAGYGDGPIQPQLATSRDLQHWSRLDRDPVIPLGKAGAWDDGTLYTSSTMQVAEKEMVIYYGAMNLPHGGDKKDQKQVAQIATASWRRDGFVSLHNAGDDEGTVVTKAIVTQGSHLQVNAKLLVNGRIRVEILDEDGKPIPGYTSADAVPLTGDNYLTTARWKNNNALNHLHGRAIKLKFYIKGGDLYSYWFTN</sequence>
<protein>
    <submittedName>
        <fullName evidence="1">Uncharacterized protein</fullName>
    </submittedName>
</protein>
<dbReference type="RefSeq" id="WP_146781256.1">
    <property type="nucleotide sequence ID" value="NZ_BAABIO010000006.1"/>
</dbReference>
<dbReference type="KEGG" id="fgg:FSB75_00170"/>
<dbReference type="EMBL" id="CP042433">
    <property type="protein sequence ID" value="QEC54382.1"/>
    <property type="molecule type" value="Genomic_DNA"/>
</dbReference>
<dbReference type="OrthoDB" id="9799605at2"/>
<accession>A0A5B8UD82</accession>